<dbReference type="PANTHER" id="PTHR44942:SF4">
    <property type="entry name" value="METHYLTRANSFERASE TYPE 11 DOMAIN-CONTAINING PROTEIN"/>
    <property type="match status" value="1"/>
</dbReference>
<evidence type="ECO:0000256" key="2">
    <source>
        <dbReference type="ARBA" id="ARBA00022679"/>
    </source>
</evidence>
<gene>
    <name evidence="4" type="ORF">NEF87_002980</name>
</gene>
<dbReference type="PANTHER" id="PTHR44942">
    <property type="entry name" value="METHYLTRANSF_11 DOMAIN-CONTAINING PROTEIN"/>
    <property type="match status" value="1"/>
</dbReference>
<dbReference type="Gene3D" id="3.40.50.150">
    <property type="entry name" value="Vaccinia Virus protein VP39"/>
    <property type="match status" value="1"/>
</dbReference>
<keyword evidence="1" id="KW-0489">Methyltransferase</keyword>
<accession>A0ABY6HT50</accession>
<dbReference type="EMBL" id="CP104013">
    <property type="protein sequence ID" value="UYP46695.1"/>
    <property type="molecule type" value="Genomic_DNA"/>
</dbReference>
<keyword evidence="2" id="KW-0808">Transferase</keyword>
<evidence type="ECO:0000313" key="4">
    <source>
        <dbReference type="EMBL" id="UYP46695.1"/>
    </source>
</evidence>
<evidence type="ECO:0000313" key="5">
    <source>
        <dbReference type="Proteomes" id="UP001208689"/>
    </source>
</evidence>
<protein>
    <recommendedName>
        <fullName evidence="3">Methyltransferase domain-containing protein</fullName>
    </recommendedName>
</protein>
<dbReference type="InterPro" id="IPR029063">
    <property type="entry name" value="SAM-dependent_MTases_sf"/>
</dbReference>
<dbReference type="SUPFAM" id="SSF53335">
    <property type="entry name" value="S-adenosyl-L-methionine-dependent methyltransferases"/>
    <property type="match status" value="1"/>
</dbReference>
<dbReference type="InterPro" id="IPR041698">
    <property type="entry name" value="Methyltransf_25"/>
</dbReference>
<organism evidence="4 5">
    <name type="scientific">Candidatus Lokiarchaeum ossiferum</name>
    <dbReference type="NCBI Taxonomy" id="2951803"/>
    <lineage>
        <taxon>Archaea</taxon>
        <taxon>Promethearchaeati</taxon>
        <taxon>Promethearchaeota</taxon>
        <taxon>Promethearchaeia</taxon>
        <taxon>Promethearchaeales</taxon>
        <taxon>Promethearchaeaceae</taxon>
        <taxon>Candidatus Lokiarchaeum</taxon>
    </lineage>
</organism>
<name>A0ABY6HT50_9ARCH</name>
<dbReference type="InterPro" id="IPR051052">
    <property type="entry name" value="Diverse_substrate_MTase"/>
</dbReference>
<reference evidence="4" key="1">
    <citation type="submission" date="2022-09" db="EMBL/GenBank/DDBJ databases">
        <title>Actin cytoskeleton and complex cell architecture in an #Asgard archaeon.</title>
        <authorList>
            <person name="Ponce Toledo R.I."/>
            <person name="Schleper C."/>
            <person name="Rodrigues Oliveira T."/>
            <person name="Wollweber F."/>
            <person name="Xu J."/>
            <person name="Rittmann S."/>
            <person name="Klingl A."/>
            <person name="Pilhofer M."/>
        </authorList>
    </citation>
    <scope>NUCLEOTIDE SEQUENCE</scope>
    <source>
        <strain evidence="4">B-35</strain>
    </source>
</reference>
<dbReference type="Proteomes" id="UP001208689">
    <property type="component" value="Chromosome"/>
</dbReference>
<proteinExistence type="predicted"/>
<sequence>MTYRSVFGGTASFYARYRHKCHGKIVNILKSEFQLDGTGRLLDLGAGSGQSSIPYIKLFREIIAVEVNPEMMAEGKKKLAELDIKNMKYHNSAAEEIDESLGLFQLTICGSSFHWMDKTKVLGKLERLIEPSGGIAIFSSIGGVTGLWNSLEPIDIKIKRIIQRYLGEKRKAGKEKLYSQDQKSFTDYLSESQFNQFKEYSIPSSYTQSINEYMGLLFSTSFANQELFGKEIKNFENEVRSCLKSEFPEGNLIRRENLYLCIAKRRRMGKKRIK</sequence>
<feature type="domain" description="Methyltransferase" evidence="3">
    <location>
        <begin position="42"/>
        <end position="133"/>
    </location>
</feature>
<keyword evidence="5" id="KW-1185">Reference proteome</keyword>
<evidence type="ECO:0000256" key="1">
    <source>
        <dbReference type="ARBA" id="ARBA00022603"/>
    </source>
</evidence>
<dbReference type="Pfam" id="PF13649">
    <property type="entry name" value="Methyltransf_25"/>
    <property type="match status" value="1"/>
</dbReference>
<evidence type="ECO:0000259" key="3">
    <source>
        <dbReference type="Pfam" id="PF13649"/>
    </source>
</evidence>
<dbReference type="CDD" id="cd02440">
    <property type="entry name" value="AdoMet_MTases"/>
    <property type="match status" value="1"/>
</dbReference>